<dbReference type="InterPro" id="IPR032508">
    <property type="entry name" value="FecR_C"/>
</dbReference>
<sequence>MNIQEKKHIVQKLLSGTLSEEEKARLSQSPEMEQIWLQQWEQASDRSQEVNPDQLWAGIRQQTGQKNKPWKSYFYKWYSVAASILLVIALSGITYLWSQKTAAPVYVVTSGIQNLEKIQLPDGTHVCLGPGSRLEYPSEFRTDSRNVRLEGQAFFDVAKDPSKPFRVQMNDVQVEALGTAFELFNYEDSEDMEAILVNGKIKVGFERDKKVVKEQIMSPDERLIWHKNTHKVEVGQIEADKYTSWRTGVLSFENENLAMIIPRLERWYGRKIQCEESLLNNYRFTFKVRDESLDVILFIMRQSAPLQYKKNTDESYILTRIK</sequence>
<evidence type="ECO:0000259" key="3">
    <source>
        <dbReference type="Pfam" id="PF16344"/>
    </source>
</evidence>
<reference evidence="4 5" key="1">
    <citation type="submission" date="2022-03" db="EMBL/GenBank/DDBJ databases">
        <title>Parabacteroides sp. nov. isolated from swine feces.</title>
        <authorList>
            <person name="Bak J.E."/>
        </authorList>
    </citation>
    <scope>NUCLEOTIDE SEQUENCE [LARGE SCALE GENOMIC DNA]</scope>
    <source>
        <strain evidence="4 5">AGMB00274</strain>
    </source>
</reference>
<evidence type="ECO:0000259" key="2">
    <source>
        <dbReference type="Pfam" id="PF04773"/>
    </source>
</evidence>
<feature type="domain" description="Protein FecR C-terminal" evidence="3">
    <location>
        <begin position="250"/>
        <end position="315"/>
    </location>
</feature>
<evidence type="ECO:0000313" key="5">
    <source>
        <dbReference type="Proteomes" id="UP001165444"/>
    </source>
</evidence>
<keyword evidence="1" id="KW-0812">Transmembrane</keyword>
<keyword evidence="1" id="KW-0472">Membrane</keyword>
<protein>
    <submittedName>
        <fullName evidence="4">DUF4974 domain-containing protein</fullName>
    </submittedName>
</protein>
<evidence type="ECO:0000313" key="4">
    <source>
        <dbReference type="EMBL" id="MCJ2379956.1"/>
    </source>
</evidence>
<dbReference type="Pfam" id="PF04773">
    <property type="entry name" value="FecR"/>
    <property type="match status" value="1"/>
</dbReference>
<comment type="caution">
    <text evidence="4">The sequence shown here is derived from an EMBL/GenBank/DDBJ whole genome shotgun (WGS) entry which is preliminary data.</text>
</comment>
<gene>
    <name evidence="4" type="ORF">MUN53_04920</name>
</gene>
<dbReference type="Gene3D" id="3.55.50.30">
    <property type="match status" value="1"/>
</dbReference>
<dbReference type="PANTHER" id="PTHR30273">
    <property type="entry name" value="PERIPLASMIC SIGNAL SENSOR AND SIGMA FACTOR ACTIVATOR FECR-RELATED"/>
    <property type="match status" value="1"/>
</dbReference>
<feature type="transmembrane region" description="Helical" evidence="1">
    <location>
        <begin position="77"/>
        <end position="97"/>
    </location>
</feature>
<dbReference type="Pfam" id="PF16344">
    <property type="entry name" value="FecR_C"/>
    <property type="match status" value="1"/>
</dbReference>
<proteinExistence type="predicted"/>
<keyword evidence="1" id="KW-1133">Transmembrane helix</keyword>
<accession>A0ABT0BZ07</accession>
<dbReference type="InterPro" id="IPR006860">
    <property type="entry name" value="FecR"/>
</dbReference>
<dbReference type="RefSeq" id="WP_243323649.1">
    <property type="nucleotide sequence ID" value="NZ_JAKZMM010000009.1"/>
</dbReference>
<evidence type="ECO:0000256" key="1">
    <source>
        <dbReference type="SAM" id="Phobius"/>
    </source>
</evidence>
<organism evidence="4 5">
    <name type="scientific">Parabacteroides faecalis</name>
    <dbReference type="NCBI Taxonomy" id="2924040"/>
    <lineage>
        <taxon>Bacteria</taxon>
        <taxon>Pseudomonadati</taxon>
        <taxon>Bacteroidota</taxon>
        <taxon>Bacteroidia</taxon>
        <taxon>Bacteroidales</taxon>
        <taxon>Tannerellaceae</taxon>
        <taxon>Parabacteroides</taxon>
    </lineage>
</organism>
<name>A0ABT0BZ07_9BACT</name>
<dbReference type="PIRSF" id="PIRSF018266">
    <property type="entry name" value="FecR"/>
    <property type="match status" value="1"/>
</dbReference>
<dbReference type="InterPro" id="IPR012373">
    <property type="entry name" value="Ferrdict_sens_TM"/>
</dbReference>
<dbReference type="PANTHER" id="PTHR30273:SF2">
    <property type="entry name" value="PROTEIN FECR"/>
    <property type="match status" value="1"/>
</dbReference>
<dbReference type="EMBL" id="JAKZMM010000009">
    <property type="protein sequence ID" value="MCJ2379956.1"/>
    <property type="molecule type" value="Genomic_DNA"/>
</dbReference>
<dbReference type="Gene3D" id="2.60.120.1440">
    <property type="match status" value="1"/>
</dbReference>
<feature type="domain" description="FecR protein" evidence="2">
    <location>
        <begin position="111"/>
        <end position="201"/>
    </location>
</feature>
<dbReference type="Proteomes" id="UP001165444">
    <property type="component" value="Unassembled WGS sequence"/>
</dbReference>
<keyword evidence="5" id="KW-1185">Reference proteome</keyword>